<evidence type="ECO:0000313" key="3">
    <source>
        <dbReference type="Proteomes" id="UP000610124"/>
    </source>
</evidence>
<evidence type="ECO:0000256" key="1">
    <source>
        <dbReference type="SAM" id="MobiDB-lite"/>
    </source>
</evidence>
<feature type="compositionally biased region" description="Basic residues" evidence="1">
    <location>
        <begin position="53"/>
        <end position="64"/>
    </location>
</feature>
<gene>
    <name evidence="2" type="ORF">GCM10010502_65410</name>
</gene>
<name>A0A8H9LXJ7_KITAU</name>
<organism evidence="2 3">
    <name type="scientific">Kitasatospora aureofaciens</name>
    <name type="common">Streptomyces aureofaciens</name>
    <dbReference type="NCBI Taxonomy" id="1894"/>
    <lineage>
        <taxon>Bacteria</taxon>
        <taxon>Bacillati</taxon>
        <taxon>Actinomycetota</taxon>
        <taxon>Actinomycetes</taxon>
        <taxon>Kitasatosporales</taxon>
        <taxon>Streptomycetaceae</taxon>
        <taxon>Kitasatospora</taxon>
    </lineage>
</organism>
<accession>A0A8H9LXJ7</accession>
<dbReference type="Proteomes" id="UP000610124">
    <property type="component" value="Unassembled WGS sequence"/>
</dbReference>
<dbReference type="AlphaFoldDB" id="A0A8H9LXJ7"/>
<comment type="caution">
    <text evidence="2">The sequence shown here is derived from an EMBL/GenBank/DDBJ whole genome shotgun (WGS) entry which is preliminary data.</text>
</comment>
<proteinExistence type="predicted"/>
<reference evidence="2" key="2">
    <citation type="submission" date="2020-09" db="EMBL/GenBank/DDBJ databases">
        <authorList>
            <person name="Sun Q."/>
            <person name="Ohkuma M."/>
        </authorList>
    </citation>
    <scope>NUCLEOTIDE SEQUENCE</scope>
    <source>
        <strain evidence="2">JCM 4434</strain>
    </source>
</reference>
<dbReference type="EMBL" id="BMUB01000026">
    <property type="protein sequence ID" value="GGV01743.1"/>
    <property type="molecule type" value="Genomic_DNA"/>
</dbReference>
<evidence type="ECO:0000313" key="2">
    <source>
        <dbReference type="EMBL" id="GGV01743.1"/>
    </source>
</evidence>
<feature type="region of interest" description="Disordered" evidence="1">
    <location>
        <begin position="23"/>
        <end position="64"/>
    </location>
</feature>
<reference evidence="2" key="1">
    <citation type="journal article" date="2014" name="Int. J. Syst. Evol. Microbiol.">
        <title>Complete genome sequence of Corynebacterium casei LMG S-19264T (=DSM 44701T), isolated from a smear-ripened cheese.</title>
        <authorList>
            <consortium name="US DOE Joint Genome Institute (JGI-PGF)"/>
            <person name="Walter F."/>
            <person name="Albersmeier A."/>
            <person name="Kalinowski J."/>
            <person name="Ruckert C."/>
        </authorList>
    </citation>
    <scope>NUCLEOTIDE SEQUENCE</scope>
    <source>
        <strain evidence="2">JCM 4434</strain>
    </source>
</reference>
<protein>
    <submittedName>
        <fullName evidence="2">Uncharacterized protein</fullName>
    </submittedName>
</protein>
<sequence length="64" mass="7087">MRLATTLSATPWRPLDVPLRAAARPFRTGGGGASNDSQEPGATVDRTLLRFQPWRRRAARKDDP</sequence>